<dbReference type="CDD" id="cd07103">
    <property type="entry name" value="ALDH_F5_SSADH_GabD"/>
    <property type="match status" value="1"/>
</dbReference>
<dbReference type="Proteomes" id="UP000193218">
    <property type="component" value="Unassembled WGS sequence"/>
</dbReference>
<reference evidence="10 11" key="1">
    <citation type="submission" date="2017-03" db="EMBL/GenBank/DDBJ databases">
        <title>Widespread Adenine N6-methylation of Active Genes in Fungi.</title>
        <authorList>
            <consortium name="DOE Joint Genome Institute"/>
            <person name="Mondo S.J."/>
            <person name="Dannebaum R.O."/>
            <person name="Kuo R.C."/>
            <person name="Louie K.B."/>
            <person name="Bewick A.J."/>
            <person name="Labutti K."/>
            <person name="Haridas S."/>
            <person name="Kuo A."/>
            <person name="Salamov A."/>
            <person name="Ahrendt S.R."/>
            <person name="Lau R."/>
            <person name="Bowen B.P."/>
            <person name="Lipzen A."/>
            <person name="Sullivan W."/>
            <person name="Andreopoulos W.B."/>
            <person name="Clum A."/>
            <person name="Lindquist E."/>
            <person name="Daum C."/>
            <person name="Northen T.R."/>
            <person name="Ramamoorthy G."/>
            <person name="Schmitz R.J."/>
            <person name="Gryganskyi A."/>
            <person name="Culley D."/>
            <person name="Magnuson J."/>
            <person name="James T.Y."/>
            <person name="O'Malley M.A."/>
            <person name="Stajich J.E."/>
            <person name="Spatafora J.W."/>
            <person name="Visel A."/>
            <person name="Grigoriev I.V."/>
        </authorList>
    </citation>
    <scope>NUCLEOTIDE SEQUENCE [LARGE SCALE GENOMIC DNA]</scope>
    <source>
        <strain evidence="10 11">NRRL Y-17943</strain>
    </source>
</reference>
<dbReference type="PROSITE" id="PS00687">
    <property type="entry name" value="ALDEHYDE_DEHYDR_GLU"/>
    <property type="match status" value="1"/>
</dbReference>
<dbReference type="InterPro" id="IPR015590">
    <property type="entry name" value="Aldehyde_DH_dom"/>
</dbReference>
<dbReference type="GeneID" id="33556486"/>
<proteinExistence type="inferred from homology"/>
<dbReference type="SUPFAM" id="SSF53720">
    <property type="entry name" value="ALDH-like"/>
    <property type="match status" value="1"/>
</dbReference>
<dbReference type="UniPathway" id="UPA00733"/>
<accession>A0A1Y1UP62</accession>
<dbReference type="EMBL" id="NBSH01000002">
    <property type="protein sequence ID" value="ORX39809.1"/>
    <property type="molecule type" value="Genomic_DNA"/>
</dbReference>
<keyword evidence="11" id="KW-1185">Reference proteome</keyword>
<gene>
    <name evidence="10" type="ORF">BD324DRAFT_615072</name>
</gene>
<evidence type="ECO:0000256" key="5">
    <source>
        <dbReference type="ARBA" id="ARBA00052698"/>
    </source>
</evidence>
<dbReference type="AlphaFoldDB" id="A0A1Y1UP62"/>
<dbReference type="PANTHER" id="PTHR43353:SF5">
    <property type="entry name" value="SUCCINATE-SEMIALDEHYDE DEHYDROGENASE, MITOCHONDRIAL"/>
    <property type="match status" value="1"/>
</dbReference>
<dbReference type="EC" id="1.2.1.16" evidence="8"/>
<comment type="pathway">
    <text evidence="1 8">Amino-acid degradation; 4-aminobutanoate degradation.</text>
</comment>
<evidence type="ECO:0000256" key="2">
    <source>
        <dbReference type="ARBA" id="ARBA00009986"/>
    </source>
</evidence>
<sequence length="527" mass="56620">MPKRRHVHDSLHPVRKLLTRNITALRTPDTMAAENLRSLLKDPELLQSKAYVNGQWVDADDGETFTVTNPATGKTLVDVPNMPQSQVRKAIEHAKSTIKSWSAETAYKRQTLLLAWYSAIMANVDDLALILTKENGKPLAEAKTEITYGASYISWFAAEAVRAYGHTVPAVFPGTRNTVIKQPIGVCGMITPWNFPNAMITRKAAPALAAGCTIVIKAPAETPLSALAICALAERVGIPAGVVNVVTVAKGEREQACGLELTTNPLVSKISFTGSTPVGRLLMKQCSSTLKKMSMELGGNAAFIVFDDADLDLAIEGVITSKFRGAGQTCVCANRIFVHAKVYNEFASRLTDRVKAFKVGDPSEEGVTIGPLITEAGVAKVERHVNDAVEKGARILVGGSRPDAPEGSFFYSPTVLADVPRECAVASEETFGPLAALFKFEQEEDVVTRANDTEVGLAGYFFTKDISRVWRVAERLEVGMVAVNTGMISQACIPFGGVKQSGFGREGGRGGLDEYMVEKLVTIGGIA</sequence>
<comment type="catalytic activity">
    <reaction evidence="4 8">
        <text>succinate semialdehyde + NADP(+) + H2O = succinate + NADPH + 2 H(+)</text>
        <dbReference type="Rhea" id="RHEA:13213"/>
        <dbReference type="ChEBI" id="CHEBI:15377"/>
        <dbReference type="ChEBI" id="CHEBI:15378"/>
        <dbReference type="ChEBI" id="CHEBI:30031"/>
        <dbReference type="ChEBI" id="CHEBI:57706"/>
        <dbReference type="ChEBI" id="CHEBI:57783"/>
        <dbReference type="ChEBI" id="CHEBI:58349"/>
        <dbReference type="EC" id="1.2.1.16"/>
    </reaction>
</comment>
<dbReference type="FunFam" id="3.40.605.10:FF:000005">
    <property type="entry name" value="Succinate-semialdehyde dehydrogenase I"/>
    <property type="match status" value="1"/>
</dbReference>
<feature type="domain" description="Aldehyde dehydrogenase" evidence="9">
    <location>
        <begin position="56"/>
        <end position="520"/>
    </location>
</feature>
<evidence type="ECO:0000259" key="9">
    <source>
        <dbReference type="Pfam" id="PF00171"/>
    </source>
</evidence>
<dbReference type="STRING" id="4999.A0A1Y1UP62"/>
<dbReference type="Gene3D" id="3.40.309.10">
    <property type="entry name" value="Aldehyde Dehydrogenase, Chain A, domain 2"/>
    <property type="match status" value="1"/>
</dbReference>
<dbReference type="InterPro" id="IPR016163">
    <property type="entry name" value="Ald_DH_C"/>
</dbReference>
<evidence type="ECO:0000313" key="10">
    <source>
        <dbReference type="EMBL" id="ORX39809.1"/>
    </source>
</evidence>
<dbReference type="InterPro" id="IPR050740">
    <property type="entry name" value="Aldehyde_DH_Superfamily"/>
</dbReference>
<dbReference type="GO" id="GO:0005737">
    <property type="term" value="C:cytoplasm"/>
    <property type="evidence" value="ECO:0007669"/>
    <property type="project" value="TreeGrafter"/>
</dbReference>
<evidence type="ECO:0000256" key="8">
    <source>
        <dbReference type="RuleBase" id="RU365091"/>
    </source>
</evidence>
<evidence type="ECO:0000256" key="6">
    <source>
        <dbReference type="PROSITE-ProRule" id="PRU10007"/>
    </source>
</evidence>
<dbReference type="InterPro" id="IPR016161">
    <property type="entry name" value="Ald_DH/histidinol_DH"/>
</dbReference>
<dbReference type="Pfam" id="PF00171">
    <property type="entry name" value="Aldedh"/>
    <property type="match status" value="1"/>
</dbReference>
<name>A0A1Y1UP62_9TREE</name>
<dbReference type="RefSeq" id="XP_021873594.1">
    <property type="nucleotide sequence ID" value="XM_022014678.1"/>
</dbReference>
<dbReference type="Gene3D" id="3.40.605.10">
    <property type="entry name" value="Aldehyde Dehydrogenase, Chain A, domain 1"/>
    <property type="match status" value="1"/>
</dbReference>
<dbReference type="OrthoDB" id="310895at2759"/>
<protein>
    <recommendedName>
        <fullName evidence="8">Succinate-semialdehyde dehydrogenase</fullName>
        <ecNumber evidence="8">1.2.1.16</ecNumber>
    </recommendedName>
</protein>
<evidence type="ECO:0000256" key="4">
    <source>
        <dbReference type="ARBA" id="ARBA00050387"/>
    </source>
</evidence>
<evidence type="ECO:0000256" key="1">
    <source>
        <dbReference type="ARBA" id="ARBA00005176"/>
    </source>
</evidence>
<evidence type="ECO:0000256" key="7">
    <source>
        <dbReference type="RuleBase" id="RU003345"/>
    </source>
</evidence>
<dbReference type="InParanoid" id="A0A1Y1UP62"/>
<dbReference type="PANTHER" id="PTHR43353">
    <property type="entry name" value="SUCCINATE-SEMIALDEHYDE DEHYDROGENASE, MITOCHONDRIAL"/>
    <property type="match status" value="1"/>
</dbReference>
<keyword evidence="3 7" id="KW-0560">Oxidoreductase</keyword>
<dbReference type="NCBIfam" id="TIGR01780">
    <property type="entry name" value="SSADH"/>
    <property type="match status" value="1"/>
</dbReference>
<feature type="active site" evidence="6">
    <location>
        <position position="296"/>
    </location>
</feature>
<dbReference type="GO" id="GO:0004777">
    <property type="term" value="F:succinate-semialdehyde dehydrogenase (NAD+) activity"/>
    <property type="evidence" value="ECO:0007669"/>
    <property type="project" value="UniProtKB-UniRule"/>
</dbReference>
<dbReference type="InterPro" id="IPR010102">
    <property type="entry name" value="Succ_semiAld_DH"/>
</dbReference>
<dbReference type="InterPro" id="IPR029510">
    <property type="entry name" value="Ald_DH_CS_GLU"/>
</dbReference>
<dbReference type="FunFam" id="3.40.309.10:FF:000004">
    <property type="entry name" value="Succinate-semialdehyde dehydrogenase I"/>
    <property type="match status" value="1"/>
</dbReference>
<organism evidence="10 11">
    <name type="scientific">Kockovaella imperatae</name>
    <dbReference type="NCBI Taxonomy" id="4999"/>
    <lineage>
        <taxon>Eukaryota</taxon>
        <taxon>Fungi</taxon>
        <taxon>Dikarya</taxon>
        <taxon>Basidiomycota</taxon>
        <taxon>Agaricomycotina</taxon>
        <taxon>Tremellomycetes</taxon>
        <taxon>Tremellales</taxon>
        <taxon>Cuniculitremaceae</taxon>
        <taxon>Kockovaella</taxon>
    </lineage>
</organism>
<comment type="caution">
    <text evidence="10">The sequence shown here is derived from an EMBL/GenBank/DDBJ whole genome shotgun (WGS) entry which is preliminary data.</text>
</comment>
<dbReference type="GO" id="GO:0009450">
    <property type="term" value="P:gamma-aminobutyric acid catabolic process"/>
    <property type="evidence" value="ECO:0007669"/>
    <property type="project" value="UniProtKB-UniPathway"/>
</dbReference>
<comment type="similarity">
    <text evidence="2 7">Belongs to the aldehyde dehydrogenase family.</text>
</comment>
<evidence type="ECO:0000313" key="11">
    <source>
        <dbReference type="Proteomes" id="UP000193218"/>
    </source>
</evidence>
<comment type="catalytic activity">
    <reaction evidence="5 8">
        <text>succinate semialdehyde + NAD(+) + H2O = succinate + NADH + 2 H(+)</text>
        <dbReference type="Rhea" id="RHEA:13217"/>
        <dbReference type="ChEBI" id="CHEBI:15377"/>
        <dbReference type="ChEBI" id="CHEBI:15378"/>
        <dbReference type="ChEBI" id="CHEBI:30031"/>
        <dbReference type="ChEBI" id="CHEBI:57540"/>
        <dbReference type="ChEBI" id="CHEBI:57706"/>
        <dbReference type="ChEBI" id="CHEBI:57945"/>
        <dbReference type="EC" id="1.2.1.16"/>
    </reaction>
</comment>
<dbReference type="InterPro" id="IPR016162">
    <property type="entry name" value="Ald_DH_N"/>
</dbReference>
<evidence type="ECO:0000256" key="3">
    <source>
        <dbReference type="ARBA" id="ARBA00023002"/>
    </source>
</evidence>
<dbReference type="GO" id="GO:0036243">
    <property type="term" value="F:succinate-semialdehyde dehydrogenase (NADP+) activity"/>
    <property type="evidence" value="ECO:0007669"/>
    <property type="project" value="RHEA"/>
</dbReference>